<evidence type="ECO:0000256" key="6">
    <source>
        <dbReference type="PIRSR" id="PIRSR630664-51"/>
    </source>
</evidence>
<comment type="cofactor">
    <cofactor evidence="1 6">
        <name>FAD</name>
        <dbReference type="ChEBI" id="CHEBI:57692"/>
    </cofactor>
</comment>
<dbReference type="OrthoDB" id="9805351at2"/>
<sequence>MPEITRLPYDVVVIGAGGAGLRAAIEARQQGKKTAIISKSLFGKAHTVMAEGGAAAALGNVNQHDRWQVHFRDTIRGGKFLNDPRMAELHAKEAGDRVLELEYWGALFDRTSEGKISQRNFGGHEYPRLAHVGDRTGLELIRTLQQRVVQLQQADAAELGDPDAMLKVYAETTVTELVKDGERIAGAFAYIRESGEFVMFEAPAVILATGGVGKSFKVTSNSWEYTGDGHALALRAGATLLNMEFVQFHPTGMVWPPSVKGILVTESVRGDGGVLRNSNGERFMFGYVPDVFRSQYAESEEEADGWYTDPENHRRPPELLPRDEVARAINNEVKEGRGSPHGGVYLDVSTRMPAGEITRRLPSMHHQFKELADVDITAEPMEVGPTCHYVMGGVEVDADTGAAVVPGLFAAGEVAGGMHGSNRLGGNSLSDLLVFGRRSGLGAVSYLDELGSDRPTIADESLEAAAATAQAPLRREAGENPYAVHQELQETMNDLVGIIRRGPEIEEALENLSKIRERVANVRAEGGTIYNPGWHLALDLHNMLLVSESIARAALEREESRGGHTRDDFPEMSAEWRTVNLVLSLRDGRIRLRHRPVDPLRPDLLELFDREELAKYLTDAELPAEETAKEEK</sequence>
<evidence type="ECO:0000256" key="5">
    <source>
        <dbReference type="PIRSR" id="PIRSR000171-1"/>
    </source>
</evidence>
<dbReference type="InterPro" id="IPR015939">
    <property type="entry name" value="Fum_Rdtase/Succ_DH_flav-like_C"/>
</dbReference>
<keyword evidence="3 6" id="KW-0274">FAD</keyword>
<feature type="binding site" evidence="6">
    <location>
        <begin position="15"/>
        <end position="20"/>
    </location>
    <ligand>
        <name>FAD</name>
        <dbReference type="ChEBI" id="CHEBI:57692"/>
    </ligand>
</feature>
<dbReference type="Gene3D" id="3.90.700.10">
    <property type="entry name" value="Succinate dehydrogenase/fumarate reductase flavoprotein, catalytic domain"/>
    <property type="match status" value="1"/>
</dbReference>
<dbReference type="PIRSF" id="PIRSF000171">
    <property type="entry name" value="SDHA_APRA_LASPO"/>
    <property type="match status" value="1"/>
</dbReference>
<keyword evidence="10" id="KW-1185">Reference proteome</keyword>
<dbReference type="InterPro" id="IPR036188">
    <property type="entry name" value="FAD/NAD-bd_sf"/>
</dbReference>
<dbReference type="SUPFAM" id="SSF56425">
    <property type="entry name" value="Succinate dehydrogenase/fumarate reductase flavoprotein, catalytic domain"/>
    <property type="match status" value="1"/>
</dbReference>
<dbReference type="GO" id="GO:0033765">
    <property type="term" value="F:steroid dehydrogenase activity, acting on the CH-CH group of donors"/>
    <property type="evidence" value="ECO:0007669"/>
    <property type="project" value="UniProtKB-ARBA"/>
</dbReference>
<dbReference type="EMBL" id="RJMB01000022">
    <property type="protein sequence ID" value="RNL82514.1"/>
    <property type="molecule type" value="Genomic_DNA"/>
</dbReference>
<evidence type="ECO:0000256" key="2">
    <source>
        <dbReference type="ARBA" id="ARBA00022630"/>
    </source>
</evidence>
<name>A0A3N0E3U4_9ACTN</name>
<evidence type="ECO:0000313" key="9">
    <source>
        <dbReference type="EMBL" id="RNL82514.1"/>
    </source>
</evidence>
<protein>
    <submittedName>
        <fullName evidence="9">Fumarate reductase/succinate dehydrogenase flavoprotein subunit</fullName>
    </submittedName>
</protein>
<dbReference type="NCBIfam" id="NF005866">
    <property type="entry name" value="PRK07803.1"/>
    <property type="match status" value="1"/>
</dbReference>
<dbReference type="InterPro" id="IPR003953">
    <property type="entry name" value="FAD-dep_OxRdtase_2_FAD-bd"/>
</dbReference>
<feature type="binding site" evidence="6">
    <location>
        <position position="423"/>
    </location>
    <ligand>
        <name>substrate</name>
    </ligand>
</feature>
<dbReference type="PANTHER" id="PTHR11632:SF51">
    <property type="entry name" value="SUCCINATE DEHYDROGENASE [UBIQUINONE] FLAVOPROTEIN SUBUNIT, MITOCHONDRIAL"/>
    <property type="match status" value="1"/>
</dbReference>
<keyword evidence="2 6" id="KW-0285">Flavoprotein</keyword>
<feature type="binding site" evidence="6">
    <location>
        <position position="265"/>
    </location>
    <ligand>
        <name>substrate</name>
    </ligand>
</feature>
<feature type="binding site" evidence="6">
    <location>
        <begin position="428"/>
        <end position="429"/>
    </location>
    <ligand>
        <name>FAD</name>
        <dbReference type="ChEBI" id="CHEBI:57692"/>
    </ligand>
</feature>
<dbReference type="Gene3D" id="3.50.50.60">
    <property type="entry name" value="FAD/NAD(P)-binding domain"/>
    <property type="match status" value="1"/>
</dbReference>
<evidence type="ECO:0000256" key="4">
    <source>
        <dbReference type="ARBA" id="ARBA00023002"/>
    </source>
</evidence>
<dbReference type="FunFam" id="3.90.700.10:FF:000005">
    <property type="entry name" value="Succinate dehydrogenase flavoprotein subunit"/>
    <property type="match status" value="1"/>
</dbReference>
<dbReference type="InterPro" id="IPR030664">
    <property type="entry name" value="SdhA/FrdA/AprA"/>
</dbReference>
<gene>
    <name evidence="9" type="ORF">EFW17_18695</name>
</gene>
<dbReference type="PRINTS" id="PR00368">
    <property type="entry name" value="FADPNR"/>
</dbReference>
<evidence type="ECO:0000259" key="8">
    <source>
        <dbReference type="Pfam" id="PF02910"/>
    </source>
</evidence>
<feature type="domain" description="Fumarate reductase/succinate dehydrogenase flavoprotein-like C-terminal" evidence="8">
    <location>
        <begin position="485"/>
        <end position="598"/>
    </location>
</feature>
<evidence type="ECO:0000313" key="10">
    <source>
        <dbReference type="Proteomes" id="UP000269198"/>
    </source>
</evidence>
<feature type="domain" description="FAD-dependent oxidoreductase 2 FAD-binding" evidence="7">
    <location>
        <begin position="10"/>
        <end position="429"/>
    </location>
</feature>
<feature type="binding site" evidence="6">
    <location>
        <position position="388"/>
    </location>
    <ligand>
        <name>FAD</name>
        <dbReference type="ChEBI" id="CHEBI:57692"/>
    </ligand>
</feature>
<dbReference type="Pfam" id="PF02910">
    <property type="entry name" value="Succ_DH_flav_C"/>
    <property type="match status" value="1"/>
</dbReference>
<comment type="caution">
    <text evidence="9">The sequence shown here is derived from an EMBL/GenBank/DDBJ whole genome shotgun (WGS) entry which is preliminary data.</text>
</comment>
<feature type="binding site" evidence="6">
    <location>
        <begin position="38"/>
        <end position="53"/>
    </location>
    <ligand>
        <name>FAD</name>
        <dbReference type="ChEBI" id="CHEBI:57692"/>
    </ligand>
</feature>
<dbReference type="Gene3D" id="1.20.58.100">
    <property type="entry name" value="Fumarate reductase/succinate dehydrogenase flavoprotein-like, C-terminal domain"/>
    <property type="match status" value="1"/>
</dbReference>
<dbReference type="PRINTS" id="PR00411">
    <property type="entry name" value="PNDRDTASEI"/>
</dbReference>
<evidence type="ECO:0000256" key="1">
    <source>
        <dbReference type="ARBA" id="ARBA00001974"/>
    </source>
</evidence>
<feature type="binding site" evidence="6">
    <location>
        <position position="228"/>
    </location>
    <ligand>
        <name>FAD</name>
        <dbReference type="ChEBI" id="CHEBI:57692"/>
    </ligand>
</feature>
<dbReference type="InterPro" id="IPR027477">
    <property type="entry name" value="Succ_DH/fumarate_Rdtase_cat_sf"/>
</dbReference>
<accession>A0A3N0E3U4</accession>
<proteinExistence type="predicted"/>
<feature type="binding site" evidence="6">
    <location>
        <position position="249"/>
    </location>
    <ligand>
        <name>substrate</name>
    </ligand>
</feature>
<dbReference type="InterPro" id="IPR037099">
    <property type="entry name" value="Fum_R/Succ_DH_flav-like_C_sf"/>
</dbReference>
<evidence type="ECO:0000259" key="7">
    <source>
        <dbReference type="Pfam" id="PF00890"/>
    </source>
</evidence>
<dbReference type="FunFam" id="3.50.50.60:FF:000026">
    <property type="entry name" value="Succinate dehydrogenase flavoprotein subunit"/>
    <property type="match status" value="1"/>
</dbReference>
<organism evidence="9 10">
    <name type="scientific">Halostreptopolyspora alba</name>
    <dbReference type="NCBI Taxonomy" id="2487137"/>
    <lineage>
        <taxon>Bacteria</taxon>
        <taxon>Bacillati</taxon>
        <taxon>Actinomycetota</taxon>
        <taxon>Actinomycetes</taxon>
        <taxon>Streptosporangiales</taxon>
        <taxon>Nocardiopsidaceae</taxon>
        <taxon>Halostreptopolyspora</taxon>
    </lineage>
</organism>
<dbReference type="SUPFAM" id="SSF51905">
    <property type="entry name" value="FAD/NAD(P)-binding domain"/>
    <property type="match status" value="1"/>
</dbReference>
<dbReference type="SUPFAM" id="SSF46977">
    <property type="entry name" value="Succinate dehydrogenase/fumarate reductase flavoprotein C-terminal domain"/>
    <property type="match status" value="1"/>
</dbReference>
<dbReference type="PANTHER" id="PTHR11632">
    <property type="entry name" value="SUCCINATE DEHYDROGENASE 2 FLAVOPROTEIN SUBUNIT"/>
    <property type="match status" value="1"/>
</dbReference>
<keyword evidence="4" id="KW-0560">Oxidoreductase</keyword>
<reference evidence="9 10" key="1">
    <citation type="submission" date="2018-11" db="EMBL/GenBank/DDBJ databases">
        <title>The genome draft of YIM 96095.</title>
        <authorList>
            <person name="Tang S.-K."/>
            <person name="Chunyu W.-X."/>
            <person name="Feng Y.-Z."/>
        </authorList>
    </citation>
    <scope>NUCLEOTIDE SEQUENCE [LARGE SCALE GENOMIC DNA]</scope>
    <source>
        <strain evidence="9 10">YIM 96095</strain>
    </source>
</reference>
<dbReference type="Pfam" id="PF00890">
    <property type="entry name" value="FAD_binding_2"/>
    <property type="match status" value="1"/>
</dbReference>
<dbReference type="RefSeq" id="WP_123202720.1">
    <property type="nucleotide sequence ID" value="NZ_RJMB01000022.1"/>
</dbReference>
<dbReference type="AlphaFoldDB" id="A0A3N0E3U4"/>
<feature type="binding site" evidence="6">
    <location>
        <position position="413"/>
    </location>
    <ligand>
        <name>FAD</name>
        <dbReference type="ChEBI" id="CHEBI:57692"/>
    </ligand>
</feature>
<feature type="active site" description="Proton acceptor" evidence="5">
    <location>
        <position position="322"/>
    </location>
</feature>
<evidence type="ECO:0000256" key="3">
    <source>
        <dbReference type="ARBA" id="ARBA00022827"/>
    </source>
</evidence>
<dbReference type="Proteomes" id="UP000269198">
    <property type="component" value="Unassembled WGS sequence"/>
</dbReference>